<dbReference type="EMBL" id="JAJTWT010000005">
    <property type="protein sequence ID" value="MCE4538288.1"/>
    <property type="molecule type" value="Genomic_DNA"/>
</dbReference>
<dbReference type="InterPro" id="IPR032708">
    <property type="entry name" value="McjB_C"/>
</dbReference>
<comment type="caution">
    <text evidence="2">The sequence shown here is derived from an EMBL/GenBank/DDBJ whole genome shotgun (WGS) entry which is preliminary data.</text>
</comment>
<name>A0ABS8XIA7_9BURK</name>
<organism evidence="2 3">
    <name type="scientific">Pelomonas caseinilytica</name>
    <dbReference type="NCBI Taxonomy" id="2906763"/>
    <lineage>
        <taxon>Bacteria</taxon>
        <taxon>Pseudomonadati</taxon>
        <taxon>Pseudomonadota</taxon>
        <taxon>Betaproteobacteria</taxon>
        <taxon>Burkholderiales</taxon>
        <taxon>Sphaerotilaceae</taxon>
        <taxon>Roseateles</taxon>
    </lineage>
</organism>
<reference evidence="2 3" key="1">
    <citation type="submission" date="2021-12" db="EMBL/GenBank/DDBJ databases">
        <title>Genome seq of p7.</title>
        <authorList>
            <person name="Seo T."/>
        </authorList>
    </citation>
    <scope>NUCLEOTIDE SEQUENCE [LARGE SCALE GENOMIC DNA]</scope>
    <source>
        <strain evidence="2 3">P7</strain>
    </source>
</reference>
<dbReference type="Proteomes" id="UP001201463">
    <property type="component" value="Unassembled WGS sequence"/>
</dbReference>
<dbReference type="InterPro" id="IPR053521">
    <property type="entry name" value="McjB-like"/>
</dbReference>
<protein>
    <submittedName>
        <fullName evidence="2">Lasso peptide biosynthesis B2 protein</fullName>
    </submittedName>
</protein>
<keyword evidence="3" id="KW-1185">Reference proteome</keyword>
<sequence>MPTQASPLPEYRLADHVRACLVDGVVVLLDLERGRYIGVGGPLVCALSRAVGGWPARPSTGLPSDPDSEVERRVDDLRRQGLLACAATPASVNAAYMLPDASVYDASASISSALQWRRIANLARSSFIASGWLKHRSLATITQTVASMRPLRHRDDDRLPAEALRDAARWYLRTRPLVMSSRDECLHDSLTLVRFLAAEQLHPQWVIGVRMRPFAAHSWVQAGTLVLNDMHEHVRGFTPILVV</sequence>
<accession>A0ABS8XIA7</accession>
<feature type="domain" description="Microcin J25-processing protein McjB C-terminal" evidence="1">
    <location>
        <begin position="143"/>
        <end position="241"/>
    </location>
</feature>
<evidence type="ECO:0000259" key="1">
    <source>
        <dbReference type="Pfam" id="PF13471"/>
    </source>
</evidence>
<evidence type="ECO:0000313" key="2">
    <source>
        <dbReference type="EMBL" id="MCE4538288.1"/>
    </source>
</evidence>
<evidence type="ECO:0000313" key="3">
    <source>
        <dbReference type="Proteomes" id="UP001201463"/>
    </source>
</evidence>
<proteinExistence type="predicted"/>
<dbReference type="RefSeq" id="WP_233392728.1">
    <property type="nucleotide sequence ID" value="NZ_JAJTWT010000005.1"/>
</dbReference>
<dbReference type="Pfam" id="PF13471">
    <property type="entry name" value="Transglut_core3"/>
    <property type="match status" value="1"/>
</dbReference>
<dbReference type="NCBIfam" id="NF033537">
    <property type="entry name" value="lasso_biosyn_B2"/>
    <property type="match status" value="1"/>
</dbReference>
<gene>
    <name evidence="2" type="ORF">LXT12_13605</name>
</gene>